<evidence type="ECO:0000313" key="2">
    <source>
        <dbReference type="Proteomes" id="UP000571128"/>
    </source>
</evidence>
<accession>A0A841YBH1</accession>
<dbReference type="PANTHER" id="PTHR38448">
    <property type="entry name" value="REGULATORY PROTEIN YLBF-RELATED"/>
    <property type="match status" value="1"/>
</dbReference>
<name>A0A841YBH1_9LIST</name>
<dbReference type="EMBL" id="JAARPY010000001">
    <property type="protein sequence ID" value="MBC1397568.1"/>
    <property type="molecule type" value="Genomic_DNA"/>
</dbReference>
<dbReference type="InterPro" id="IPR023378">
    <property type="entry name" value="YheA/YmcA-like_dom_sf"/>
</dbReference>
<dbReference type="AlphaFoldDB" id="A0A841YBH1"/>
<dbReference type="InterPro" id="IPR010368">
    <property type="entry name" value="Com_YlbF"/>
</dbReference>
<evidence type="ECO:0000313" key="1">
    <source>
        <dbReference type="EMBL" id="MBC1397568.1"/>
    </source>
</evidence>
<organism evidence="1 2">
    <name type="scientific">Listeria fleischmannii</name>
    <dbReference type="NCBI Taxonomy" id="1069827"/>
    <lineage>
        <taxon>Bacteria</taxon>
        <taxon>Bacillati</taxon>
        <taxon>Bacillota</taxon>
        <taxon>Bacilli</taxon>
        <taxon>Bacillales</taxon>
        <taxon>Listeriaceae</taxon>
        <taxon>Listeria</taxon>
    </lineage>
</organism>
<gene>
    <name evidence="1" type="ORF">HB844_01580</name>
</gene>
<dbReference type="RefSeq" id="WP_007544040.1">
    <property type="nucleotide sequence ID" value="NZ_JAARPY010000001.1"/>
</dbReference>
<protein>
    <recommendedName>
        <fullName evidence="3">YmcA protein</fullName>
    </recommendedName>
</protein>
<proteinExistence type="predicted"/>
<comment type="caution">
    <text evidence="1">The sequence shown here is derived from an EMBL/GenBank/DDBJ whole genome shotgun (WGS) entry which is preliminary data.</text>
</comment>
<dbReference type="Gene3D" id="1.20.1500.10">
    <property type="entry name" value="YheA/YmcA-like"/>
    <property type="match status" value="1"/>
</dbReference>
<evidence type="ECO:0008006" key="3">
    <source>
        <dbReference type="Google" id="ProtNLM"/>
    </source>
</evidence>
<dbReference type="Proteomes" id="UP000571128">
    <property type="component" value="Unassembled WGS sequence"/>
</dbReference>
<dbReference type="PIRSF" id="PIRSF021287">
    <property type="entry name" value="Biofilm_formation_YmcA"/>
    <property type="match status" value="1"/>
</dbReference>
<reference evidence="1 2" key="1">
    <citation type="submission" date="2020-03" db="EMBL/GenBank/DDBJ databases">
        <title>Soil Listeria distribution.</title>
        <authorList>
            <person name="Liao J."/>
            <person name="Wiedmann M."/>
        </authorList>
    </citation>
    <scope>NUCLEOTIDE SEQUENCE [LARGE SCALE GENOMIC DNA]</scope>
    <source>
        <strain evidence="1 2">FSL L7-1645</strain>
    </source>
</reference>
<dbReference type="InterPro" id="IPR016783">
    <property type="entry name" value="Biofilm_formation_YmcA"/>
</dbReference>
<dbReference type="PANTHER" id="PTHR38448:SF1">
    <property type="entry name" value="YLBF FAMILY REGULATOR"/>
    <property type="match status" value="1"/>
</dbReference>
<dbReference type="InterPro" id="IPR052767">
    <property type="entry name" value="Bact_com_dev_regulator"/>
</dbReference>
<dbReference type="SUPFAM" id="SSF158622">
    <property type="entry name" value="YheA/YmcA-like"/>
    <property type="match status" value="1"/>
</dbReference>
<dbReference type="Pfam" id="PF06133">
    <property type="entry name" value="Com_YlbF"/>
    <property type="match status" value="1"/>
</dbReference>
<sequence>MAYSKEEILKKAEELKQALEHTEEIEFYKRAEAQINANQKVQAKIAEIKMLQKQSVNLEHYGKYEAMKQSEAKIEELRSEIDNLPVVREFRRAQSDANDLLQSITDSILVQLKEDFED</sequence>